<name>A0A2P8H841_CHINA</name>
<dbReference type="Proteomes" id="UP000240971">
    <property type="component" value="Unassembled WGS sequence"/>
</dbReference>
<evidence type="ECO:0000313" key="1">
    <source>
        <dbReference type="EMBL" id="PSL42382.1"/>
    </source>
</evidence>
<dbReference type="RefSeq" id="WP_106531523.1">
    <property type="nucleotide sequence ID" value="NZ_PYAW01000013.1"/>
</dbReference>
<dbReference type="AlphaFoldDB" id="A0A2P8H841"/>
<keyword evidence="2" id="KW-1185">Reference proteome</keyword>
<organism evidence="1 2">
    <name type="scientific">Chitinophaga niastensis</name>
    <dbReference type="NCBI Taxonomy" id="536980"/>
    <lineage>
        <taxon>Bacteria</taxon>
        <taxon>Pseudomonadati</taxon>
        <taxon>Bacteroidota</taxon>
        <taxon>Chitinophagia</taxon>
        <taxon>Chitinophagales</taxon>
        <taxon>Chitinophagaceae</taxon>
        <taxon>Chitinophaga</taxon>
    </lineage>
</organism>
<comment type="caution">
    <text evidence="1">The sequence shown here is derived from an EMBL/GenBank/DDBJ whole genome shotgun (WGS) entry which is preliminary data.</text>
</comment>
<reference evidence="1 2" key="1">
    <citation type="submission" date="2018-03" db="EMBL/GenBank/DDBJ databases">
        <title>Genomic Encyclopedia of Archaeal and Bacterial Type Strains, Phase II (KMG-II): from individual species to whole genera.</title>
        <authorList>
            <person name="Goeker M."/>
        </authorList>
    </citation>
    <scope>NUCLEOTIDE SEQUENCE [LARGE SCALE GENOMIC DNA]</scope>
    <source>
        <strain evidence="1 2">DSM 24859</strain>
    </source>
</reference>
<evidence type="ECO:0000313" key="2">
    <source>
        <dbReference type="Proteomes" id="UP000240971"/>
    </source>
</evidence>
<dbReference type="OrthoDB" id="639513at2"/>
<accession>A0A2P8H841</accession>
<proteinExistence type="predicted"/>
<sequence>MRSSLILVTAFIICIFLVFTSCRKQSEGPGLVAQQMPLIENGRLVFSSHTAYYNYIDKAATSSLSDDREGFQSLLSAFRRDYSSSATGTSETITDLLNFNFPPGFLYALNSKGEVKIGDEIIWYHHGRKYFIPAAQEAELNAIKQQPSAINKSLATDLVKIKSKVQTETINIGMNNLDARQQREFGINGSGSINARRKYVHEIVSFFDGYYLGNPITWTAYAYLRIKLEKLPLLGWLPAGDYREITVNVNGSALIVDPELPLQGSYLVGPSFNLSNVSTIVNSDYVLTLARFSGTRRLSDNSYWSFTINGSIYHHVQGDLITNAWTNEGYPLW</sequence>
<dbReference type="EMBL" id="PYAW01000013">
    <property type="protein sequence ID" value="PSL42382.1"/>
    <property type="molecule type" value="Genomic_DNA"/>
</dbReference>
<protein>
    <submittedName>
        <fullName evidence="1">Uncharacterized protein</fullName>
    </submittedName>
</protein>
<dbReference type="PROSITE" id="PS51257">
    <property type="entry name" value="PROKAR_LIPOPROTEIN"/>
    <property type="match status" value="1"/>
</dbReference>
<gene>
    <name evidence="1" type="ORF">CLV51_11320</name>
</gene>